<reference evidence="1 2" key="1">
    <citation type="journal article" date="2014" name="Genome Announc.">
        <title>Draft Genome Sequence of the Antitrypanosomally Active Sponge-Associated Bacterium Actinokineospora sp. Strain EG49.</title>
        <authorList>
            <person name="Harjes J."/>
            <person name="Ryu T."/>
            <person name="Abdelmohsen U.R."/>
            <person name="Moitinho-Silva L."/>
            <person name="Horn H."/>
            <person name="Ravasi T."/>
            <person name="Hentschel U."/>
        </authorList>
    </citation>
    <scope>NUCLEOTIDE SEQUENCE [LARGE SCALE GENOMIC DNA]</scope>
    <source>
        <strain evidence="1 2">EG49</strain>
    </source>
</reference>
<name>W7IFQ7_9PSEU</name>
<dbReference type="Proteomes" id="UP000019277">
    <property type="component" value="Unassembled WGS sequence"/>
</dbReference>
<accession>A0A8E2WZX3</accession>
<dbReference type="RefSeq" id="WP_035288144.1">
    <property type="nucleotide sequence ID" value="NZ_AYXG01000216.1"/>
</dbReference>
<sequence>MKGASLRRWCRKRLRELGLDRPFTLTELCEHLGERRGRPIRLMAVDLPADAPCGLWIGTAAVDYICYQGKTSALHREHIVLHELGHMIVHDTGTGGTGADSAWLLRLAPHLDPGTVRRVYARDCGESDEERQAEMIATLLRGTCRRPAAPPSPGVLGGLETQLGFRND</sequence>
<dbReference type="AlphaFoldDB" id="W7IFQ7"/>
<gene>
    <name evidence="1" type="ORF">UO65_5580</name>
</gene>
<keyword evidence="2" id="KW-1185">Reference proteome</keyword>
<organism evidence="1 2">
    <name type="scientific">Actinokineospora spheciospongiae</name>
    <dbReference type="NCBI Taxonomy" id="909613"/>
    <lineage>
        <taxon>Bacteria</taxon>
        <taxon>Bacillati</taxon>
        <taxon>Actinomycetota</taxon>
        <taxon>Actinomycetes</taxon>
        <taxon>Pseudonocardiales</taxon>
        <taxon>Pseudonocardiaceae</taxon>
        <taxon>Actinokineospora</taxon>
    </lineage>
</organism>
<protein>
    <submittedName>
        <fullName evidence="1">Cinorf13 protein</fullName>
    </submittedName>
</protein>
<dbReference type="OrthoDB" id="4144896at2"/>
<comment type="caution">
    <text evidence="1">The sequence shown here is derived from an EMBL/GenBank/DDBJ whole genome shotgun (WGS) entry which is preliminary data.</text>
</comment>
<dbReference type="STRING" id="909613.UO65_5580"/>
<dbReference type="EMBL" id="AYXG01000216">
    <property type="protein sequence ID" value="EWC59153.1"/>
    <property type="molecule type" value="Genomic_DNA"/>
</dbReference>
<proteinExistence type="predicted"/>
<evidence type="ECO:0000313" key="1">
    <source>
        <dbReference type="EMBL" id="EWC59153.1"/>
    </source>
</evidence>
<accession>W7IFQ7</accession>
<dbReference type="eggNOG" id="COG2856">
    <property type="taxonomic scope" value="Bacteria"/>
</dbReference>
<evidence type="ECO:0000313" key="2">
    <source>
        <dbReference type="Proteomes" id="UP000019277"/>
    </source>
</evidence>
<dbReference type="PATRIC" id="fig|909613.9.peg.5579"/>